<dbReference type="InterPro" id="IPR009351">
    <property type="entry name" value="AlkZ-like"/>
</dbReference>
<protein>
    <submittedName>
        <fullName evidence="1">Winged helix DNA-binding domain-containing protein</fullName>
    </submittedName>
</protein>
<reference evidence="1 2" key="1">
    <citation type="submission" date="2018-11" db="EMBL/GenBank/DDBJ databases">
        <title>The Potential of Streptomyces as Biocontrol Agents against the Tomato grey mould, Botrytis cinerea (Gray mold) Frontiers in Microbiology.</title>
        <authorList>
            <person name="Li D."/>
        </authorList>
    </citation>
    <scope>NUCLEOTIDE SEQUENCE [LARGE SCALE GENOMIC DNA]</scope>
    <source>
        <strain evidence="1 2">NEAU-LD23</strain>
    </source>
</reference>
<dbReference type="Proteomes" id="UP000275401">
    <property type="component" value="Unassembled WGS sequence"/>
</dbReference>
<name>A0A3M8VVD2_9ACTN</name>
<keyword evidence="1" id="KW-0238">DNA-binding</keyword>
<proteinExistence type="predicted"/>
<dbReference type="RefSeq" id="WP_123102195.1">
    <property type="nucleotide sequence ID" value="NZ_RIBZ01000273.1"/>
</dbReference>
<dbReference type="AlphaFoldDB" id="A0A3M8VVD2"/>
<sequence length="365" mass="40134">MPNTVLDRRTLNRALLDRQLLLERSEMSALDAIEHLVGMQSQAPDAPYVGLWTRLKRFSFAELAGLMTERRAVRIVLMRGTVHLVSASDALALRPVVQPMLDRQFRSSTWAPGVRGVDREELVAAGRMLVGERARNPAELRAALGERWPEADPGSLVNALRNWVPLVQLPPRGVWGKGGQPVYATVEEWVGRAVESPDPETVVRRYLGAFGPAGVADLQKWSGLTGLRQVVAGLELRTYRDDQGQVLYDLPDADLPDPDTPVSARFVADFDNLVLSHADRSRILGEVAPSRVMTANGIVRGTILVDGFVGGTWKFERRRGEAAVLVEPYGRLRVADREALEAEGSRLLAATDPQASAHAVRFTDS</sequence>
<dbReference type="GO" id="GO:0003677">
    <property type="term" value="F:DNA binding"/>
    <property type="evidence" value="ECO:0007669"/>
    <property type="project" value="UniProtKB-KW"/>
</dbReference>
<dbReference type="PANTHER" id="PTHR38479">
    <property type="entry name" value="LMO0824 PROTEIN"/>
    <property type="match status" value="1"/>
</dbReference>
<accession>A0A3M8VVD2</accession>
<gene>
    <name evidence="1" type="ORF">EEJ42_22300</name>
</gene>
<evidence type="ECO:0000313" key="2">
    <source>
        <dbReference type="Proteomes" id="UP000275401"/>
    </source>
</evidence>
<dbReference type="PANTHER" id="PTHR38479:SF2">
    <property type="entry name" value="WINGED HELIX DNA-BINDING DOMAIN-CONTAINING PROTEIN"/>
    <property type="match status" value="1"/>
</dbReference>
<keyword evidence="2" id="KW-1185">Reference proteome</keyword>
<comment type="caution">
    <text evidence="1">The sequence shown here is derived from an EMBL/GenBank/DDBJ whole genome shotgun (WGS) entry which is preliminary data.</text>
</comment>
<dbReference type="Pfam" id="PF06224">
    <property type="entry name" value="AlkZ-like"/>
    <property type="match status" value="1"/>
</dbReference>
<organism evidence="1 2">
    <name type="scientific">Streptomyces botrytidirepellens</name>
    <dbReference type="NCBI Taxonomy" id="2486417"/>
    <lineage>
        <taxon>Bacteria</taxon>
        <taxon>Bacillati</taxon>
        <taxon>Actinomycetota</taxon>
        <taxon>Actinomycetes</taxon>
        <taxon>Kitasatosporales</taxon>
        <taxon>Streptomycetaceae</taxon>
        <taxon>Streptomyces</taxon>
    </lineage>
</organism>
<evidence type="ECO:0000313" key="1">
    <source>
        <dbReference type="EMBL" id="RNG21636.1"/>
    </source>
</evidence>
<dbReference type="EMBL" id="RIBZ01000273">
    <property type="protein sequence ID" value="RNG21636.1"/>
    <property type="molecule type" value="Genomic_DNA"/>
</dbReference>